<reference evidence="2" key="1">
    <citation type="journal article" date="2023" name="Plant J.">
        <title>Genome sequences and population genomics provide insights into the demographic history, inbreeding, and mutation load of two 'living fossil' tree species of Dipteronia.</title>
        <authorList>
            <person name="Feng Y."/>
            <person name="Comes H.P."/>
            <person name="Chen J."/>
            <person name="Zhu S."/>
            <person name="Lu R."/>
            <person name="Zhang X."/>
            <person name="Li P."/>
            <person name="Qiu J."/>
            <person name="Olsen K.M."/>
            <person name="Qiu Y."/>
        </authorList>
    </citation>
    <scope>NUCLEOTIDE SEQUENCE</scope>
    <source>
        <strain evidence="2">NBL</strain>
    </source>
</reference>
<evidence type="ECO:0000256" key="1">
    <source>
        <dbReference type="SAM" id="MobiDB-lite"/>
    </source>
</evidence>
<dbReference type="AlphaFoldDB" id="A0AAE0ACK7"/>
<dbReference type="InterPro" id="IPR036561">
    <property type="entry name" value="MAM33_sf"/>
</dbReference>
<dbReference type="SUPFAM" id="SSF54529">
    <property type="entry name" value="Mitochondrial glycoprotein MAM33-like"/>
    <property type="match status" value="1"/>
</dbReference>
<organism evidence="2 3">
    <name type="scientific">Dipteronia sinensis</name>
    <dbReference type="NCBI Taxonomy" id="43782"/>
    <lineage>
        <taxon>Eukaryota</taxon>
        <taxon>Viridiplantae</taxon>
        <taxon>Streptophyta</taxon>
        <taxon>Embryophyta</taxon>
        <taxon>Tracheophyta</taxon>
        <taxon>Spermatophyta</taxon>
        <taxon>Magnoliopsida</taxon>
        <taxon>eudicotyledons</taxon>
        <taxon>Gunneridae</taxon>
        <taxon>Pentapetalae</taxon>
        <taxon>rosids</taxon>
        <taxon>malvids</taxon>
        <taxon>Sapindales</taxon>
        <taxon>Sapindaceae</taxon>
        <taxon>Hippocastanoideae</taxon>
        <taxon>Acereae</taxon>
        <taxon>Dipteronia</taxon>
    </lineage>
</organism>
<sequence>MARSIRSARGRRSLVSSQFHGVPSHNSSPIIQSRVAKSAEEDDILTILDSKMSRLHSPEELPVETFDSFKVEYELQNNVVVLNKRFGNSELIRIEYDNRQLIVDVSKEDGGSDALRFTHRWWRDDNPDEPLQFELTYQLSHDSSYNRHDKIKCDGKFTEFLNARGVNRKLRTYLDQYWERTRKLVEDIEQYKCLQMVRSFIEKN</sequence>
<feature type="compositionally biased region" description="Basic residues" evidence="1">
    <location>
        <begin position="1"/>
        <end position="12"/>
    </location>
</feature>
<dbReference type="Proteomes" id="UP001281410">
    <property type="component" value="Unassembled WGS sequence"/>
</dbReference>
<feature type="compositionally biased region" description="Polar residues" evidence="1">
    <location>
        <begin position="14"/>
        <end position="30"/>
    </location>
</feature>
<keyword evidence="3" id="KW-1185">Reference proteome</keyword>
<accession>A0AAE0ACK7</accession>
<name>A0AAE0ACK7_9ROSI</name>
<evidence type="ECO:0000313" key="3">
    <source>
        <dbReference type="Proteomes" id="UP001281410"/>
    </source>
</evidence>
<dbReference type="EMBL" id="JANJYJ010000005">
    <property type="protein sequence ID" value="KAK3211466.1"/>
    <property type="molecule type" value="Genomic_DNA"/>
</dbReference>
<gene>
    <name evidence="2" type="ORF">Dsin_016172</name>
</gene>
<proteinExistence type="predicted"/>
<evidence type="ECO:0000313" key="2">
    <source>
        <dbReference type="EMBL" id="KAK3211466.1"/>
    </source>
</evidence>
<protein>
    <submittedName>
        <fullName evidence="2">Uncharacterized protein</fullName>
    </submittedName>
</protein>
<comment type="caution">
    <text evidence="2">The sequence shown here is derived from an EMBL/GenBank/DDBJ whole genome shotgun (WGS) entry which is preliminary data.</text>
</comment>
<feature type="region of interest" description="Disordered" evidence="1">
    <location>
        <begin position="1"/>
        <end position="30"/>
    </location>
</feature>